<dbReference type="FunFam" id="1.10.287.280:FF:000001">
    <property type="entry name" value="DNA-directed RNA polymerase"/>
    <property type="match status" value="1"/>
</dbReference>
<proteinExistence type="inferred from homology"/>
<evidence type="ECO:0000256" key="3">
    <source>
        <dbReference type="ARBA" id="ARBA00009493"/>
    </source>
</evidence>
<dbReference type="GeneID" id="37070055"/>
<dbReference type="VEuPathDB" id="FungiDB:BO70DRAFT_426719"/>
<evidence type="ECO:0000256" key="2">
    <source>
        <dbReference type="ARBA" id="ARBA00004173"/>
    </source>
</evidence>
<dbReference type="InterPro" id="IPR037159">
    <property type="entry name" value="RNA_POL_N_sf"/>
</dbReference>
<feature type="region of interest" description="Disordered" evidence="12">
    <location>
        <begin position="1"/>
        <end position="46"/>
    </location>
</feature>
<dbReference type="Proteomes" id="UP000247233">
    <property type="component" value="Unassembled WGS sequence"/>
</dbReference>
<dbReference type="PANTHER" id="PTHR10102">
    <property type="entry name" value="DNA-DIRECTED RNA POLYMERASE, MITOCHONDRIAL"/>
    <property type="match status" value="1"/>
</dbReference>
<dbReference type="OrthoDB" id="276422at2759"/>
<keyword evidence="5 11" id="KW-0808">Transferase</keyword>
<feature type="region of interest" description="Disordered" evidence="12">
    <location>
        <begin position="221"/>
        <end position="245"/>
    </location>
</feature>
<comment type="function">
    <text evidence="1 11">DNA-dependent RNA polymerase catalyzes the transcription of DNA into RNA using the four ribonucleoside triphosphates as substrates.</text>
</comment>
<dbReference type="InterPro" id="IPR043502">
    <property type="entry name" value="DNA/RNA_pol_sf"/>
</dbReference>
<sequence>MNVHPPSPITNLLTHQSTTPTSLHNGPHHHHNHHQHQPPTADDTTDPIVASYDIYLTDSEISRYVLQYLDRPTGSAYDDRHGQKPSSFRLKPTTGLVEVDIPINTRVNYDVSKGLRYGDALKKSRSAREGGAYGMAGGFSSQGASSMGGKVKMEAAVDAGGDRPDAASLLRVQTLGGRIKGPEDGDPVYMLAAFRGANLHLSPVSAVVQLHPQLHHLDALDEVPVKGKGKARKEGEEDRPAESEARAIDVKIKAAEDGEAAMVAGNLELLKKMQDEKWKDYEWVDAETEESWQLYENYMMHQEVDGLPQLESAINSEDYLDQMSAPRIDPARPDMTGWAMKQNRRKQREGKGRAAEGHPVEKNAVLRMRLTKGRSVFPSASLRLHSHSTRSTPLTNASTNTPQERPRRSSFQSSRSLATAADQGSYASLETSPYSSEQHFDSQLSSFYSPMANEFDTSSLIIINEALQTKPKLSRRVKGFGGDEEEMLANFDVSLGLHRYDRAASLLTRLRAYYPAASPVYLALHNRYLEELVSHMILTRQHNLTLPMQKFFEVIMPSSGVDADATTYAIMIRMALRMFHGTKRDRCVRRYWEFTKNASLEEEVLATPVLSELEIGELSEICSSDIQRVAMGPMEVDTAPETHTAAPSEHINVKSVEQKGLGLSSLKESLSLFSTPGRVAIPVDADVDAESREQYNVTRQRHLEADSIQAALKRWRQEAADRQKTASGSDRRLGGLVNQWHSDVVTRINEELELVKQAEVKPRDIQDTERVGYGIFLRSISTDKLAALTILTVMSAFGRGGMEGGLKLSSIASSIGSELHDEYLAERFLQQESAAEAPRMKAVKQTISLRKQSDGRAQWRTIARNLEKSDPTVVWSPRVKAKVGAALMSFLFEVAKAPVKVDNAGETKTEMQPAFQHSYQIHWGRRSGYLHLHPAIVKIITKEPASDLLGRHLPMLCKPKSWKGMNDGGYHVYKSHLIRTTPGETLQPTYVKAALQDNGLDQVRQGLDILGSTGWVINRDVFDIMLEAWNSGEPIASLAPQEPNLNYPPKPSPEEGFEAERKWDNEMRDLENLRAGFHSQRCFQNFQMEVARSYLDETFYLPHNLDFRGRAYPLPPYLNQMGADNARGLLLFSEAKPLGATGLRWLKVQIANLSGFDKASLSEREQFTMDHLEDVLDSADKGLHGRRWWLKADDPWQCLAACCELRNALRHADPTQYLSRLPIHQDGSCNGLQHYAALGGDKIGAQQVNLEPSDRPSDVYTGVAEFVKEEIKREAAAGDPLAQILDGKITRKVVKQTVMTNVYGVTFMGAMKQVRKQLTDHYPDLTQEVRSKGSLYVARKVFEALGTMFNGAHDIQHWLGDCASRITQSLSPQQIEHIAKEWAMASGKGKEDPTKLFRSTVIWTTPLGLPVVQPYRVRKSRRLLTTLQTLSIVDNTSMDVVSKRKQLQAFPPNFIHSLDATHMILSAIACNKAGLSFSAVHDSFWTHASDVDQMNELLREAFVRMHSDDVVKRLAAEFDVRYGQHLFLAKLEPDSDLGRAVKAQRKAAKIIASKTGRVTELIREHERQTLLKSEDPELRAQGRAMVTPASLFEQSASEADLRMVSSLGATGVGHVPTDLAAAERNLSSQSMEIDRSDPAIETLFQGFHDVLGGTTAEESSVHEEAEEGEEREEEPTGPKKQSPKSYMYIWLPLRFRAVPTKGDWDLSRIRDSKYFFC</sequence>
<comment type="subcellular location">
    <subcellularLocation>
        <location evidence="2">Mitochondrion</location>
    </subcellularLocation>
</comment>
<dbReference type="InterPro" id="IPR029262">
    <property type="entry name" value="RPOL_N"/>
</dbReference>
<dbReference type="GO" id="GO:0005634">
    <property type="term" value="C:nucleus"/>
    <property type="evidence" value="ECO:0007669"/>
    <property type="project" value="InterPro"/>
</dbReference>
<comment type="caution">
    <text evidence="14">The sequence shown here is derived from an EMBL/GenBank/DDBJ whole genome shotgun (WGS) entry which is preliminary data.</text>
</comment>
<dbReference type="PROSITE" id="PS00900">
    <property type="entry name" value="RNA_POL_PHAGE_1"/>
    <property type="match status" value="1"/>
</dbReference>
<keyword evidence="15" id="KW-1185">Reference proteome</keyword>
<reference evidence="14 15" key="1">
    <citation type="submission" date="2016-12" db="EMBL/GenBank/DDBJ databases">
        <title>The genomes of Aspergillus section Nigri reveals drivers in fungal speciation.</title>
        <authorList>
            <consortium name="DOE Joint Genome Institute"/>
            <person name="Vesth T.C."/>
            <person name="Nybo J."/>
            <person name="Theobald S."/>
            <person name="Brandl J."/>
            <person name="Frisvad J.C."/>
            <person name="Nielsen K.F."/>
            <person name="Lyhne E.K."/>
            <person name="Kogle M.E."/>
            <person name="Kuo A."/>
            <person name="Riley R."/>
            <person name="Clum A."/>
            <person name="Nolan M."/>
            <person name="Lipzen A."/>
            <person name="Salamov A."/>
            <person name="Henrissat B."/>
            <person name="Wiebenga A."/>
            <person name="De Vries R.P."/>
            <person name="Grigoriev I.V."/>
            <person name="Mortensen U.H."/>
            <person name="Andersen M.R."/>
            <person name="Baker S.E."/>
        </authorList>
    </citation>
    <scope>NUCLEOTIDE SEQUENCE [LARGE SCALE GENOMIC DNA]</scope>
    <source>
        <strain evidence="14 15">CBS 117.55</strain>
    </source>
</reference>
<feature type="region of interest" description="Disordered" evidence="12">
    <location>
        <begin position="1655"/>
        <end position="1682"/>
    </location>
</feature>
<feature type="compositionally biased region" description="Basic and acidic residues" evidence="12">
    <location>
        <begin position="232"/>
        <end position="245"/>
    </location>
</feature>
<evidence type="ECO:0000256" key="9">
    <source>
        <dbReference type="ARBA" id="ARBA00023163"/>
    </source>
</evidence>
<evidence type="ECO:0000256" key="4">
    <source>
        <dbReference type="ARBA" id="ARBA00022478"/>
    </source>
</evidence>
<dbReference type="FunFam" id="1.10.150.20:FF:000041">
    <property type="entry name" value="DNA-directed RNA polymerase"/>
    <property type="match status" value="1"/>
</dbReference>
<evidence type="ECO:0000259" key="13">
    <source>
        <dbReference type="SMART" id="SM01311"/>
    </source>
</evidence>
<dbReference type="EC" id="2.7.7.6" evidence="11"/>
<evidence type="ECO:0000256" key="12">
    <source>
        <dbReference type="SAM" id="MobiDB-lite"/>
    </source>
</evidence>
<gene>
    <name evidence="14" type="ORF">BO70DRAFT_426719</name>
</gene>
<feature type="compositionally biased region" description="Acidic residues" evidence="12">
    <location>
        <begin position="1664"/>
        <end position="1675"/>
    </location>
</feature>
<dbReference type="Pfam" id="PF04801">
    <property type="entry name" value="RPC5"/>
    <property type="match status" value="1"/>
</dbReference>
<dbReference type="Gene3D" id="1.10.287.280">
    <property type="match status" value="1"/>
</dbReference>
<dbReference type="GO" id="GO:0034245">
    <property type="term" value="C:mitochondrial DNA-directed RNA polymerase complex"/>
    <property type="evidence" value="ECO:0007669"/>
    <property type="project" value="TreeGrafter"/>
</dbReference>
<feature type="domain" description="DNA-directed RNA polymerase N-terminal" evidence="13">
    <location>
        <begin position="698"/>
        <end position="1012"/>
    </location>
</feature>
<evidence type="ECO:0000256" key="5">
    <source>
        <dbReference type="ARBA" id="ARBA00022679"/>
    </source>
</evidence>
<evidence type="ECO:0000256" key="7">
    <source>
        <dbReference type="ARBA" id="ARBA00022946"/>
    </source>
</evidence>
<dbReference type="Gene3D" id="1.10.150.20">
    <property type="entry name" value="5' to 3' exonuclease, C-terminal subdomain"/>
    <property type="match status" value="1"/>
</dbReference>
<dbReference type="STRING" id="1448321.A0A317WRF9"/>
<dbReference type="RefSeq" id="XP_025402230.1">
    <property type="nucleotide sequence ID" value="XM_025547818.1"/>
</dbReference>
<keyword evidence="4 11" id="KW-0240">DNA-directed RNA polymerase</keyword>
<dbReference type="Gene3D" id="1.10.1320.10">
    <property type="entry name" value="DNA-directed RNA polymerase, N-terminal domain"/>
    <property type="match status" value="1"/>
</dbReference>
<accession>A0A317WRF9</accession>
<organism evidence="14 15">
    <name type="scientific">Aspergillus heteromorphus CBS 117.55</name>
    <dbReference type="NCBI Taxonomy" id="1448321"/>
    <lineage>
        <taxon>Eukaryota</taxon>
        <taxon>Fungi</taxon>
        <taxon>Dikarya</taxon>
        <taxon>Ascomycota</taxon>
        <taxon>Pezizomycotina</taxon>
        <taxon>Eurotiomycetes</taxon>
        <taxon>Eurotiomycetidae</taxon>
        <taxon>Eurotiales</taxon>
        <taxon>Aspergillaceae</taxon>
        <taxon>Aspergillus</taxon>
        <taxon>Aspergillus subgen. Circumdati</taxon>
    </lineage>
</organism>
<dbReference type="SMART" id="SM01311">
    <property type="entry name" value="RPOL_N"/>
    <property type="match status" value="1"/>
</dbReference>
<dbReference type="PROSITE" id="PS00489">
    <property type="entry name" value="RNA_POL_PHAGE_2"/>
    <property type="match status" value="1"/>
</dbReference>
<feature type="compositionally biased region" description="Basic residues" evidence="12">
    <location>
        <begin position="26"/>
        <end position="36"/>
    </location>
</feature>
<evidence type="ECO:0000256" key="1">
    <source>
        <dbReference type="ARBA" id="ARBA00004026"/>
    </source>
</evidence>
<keyword evidence="9 11" id="KW-0804">Transcription</keyword>
<dbReference type="Pfam" id="PF00940">
    <property type="entry name" value="RNA_pol"/>
    <property type="match status" value="1"/>
</dbReference>
<keyword evidence="7" id="KW-0809">Transit peptide</keyword>
<evidence type="ECO:0000256" key="10">
    <source>
        <dbReference type="ARBA" id="ARBA00048552"/>
    </source>
</evidence>
<dbReference type="SUPFAM" id="SSF56672">
    <property type="entry name" value="DNA/RNA polymerases"/>
    <property type="match status" value="1"/>
</dbReference>
<name>A0A317WRF9_9EURO</name>
<comment type="catalytic activity">
    <reaction evidence="10 11">
        <text>RNA(n) + a ribonucleoside 5'-triphosphate = RNA(n+1) + diphosphate</text>
        <dbReference type="Rhea" id="RHEA:21248"/>
        <dbReference type="Rhea" id="RHEA-COMP:14527"/>
        <dbReference type="Rhea" id="RHEA-COMP:17342"/>
        <dbReference type="ChEBI" id="CHEBI:33019"/>
        <dbReference type="ChEBI" id="CHEBI:61557"/>
        <dbReference type="ChEBI" id="CHEBI:140395"/>
        <dbReference type="EC" id="2.7.7.6"/>
    </reaction>
</comment>
<dbReference type="GO" id="GO:0001018">
    <property type="term" value="F:mitochondrial promoter sequence-specific DNA binding"/>
    <property type="evidence" value="ECO:0007669"/>
    <property type="project" value="TreeGrafter"/>
</dbReference>
<evidence type="ECO:0000256" key="8">
    <source>
        <dbReference type="ARBA" id="ARBA00023128"/>
    </source>
</evidence>
<keyword evidence="6 11" id="KW-0548">Nucleotidyltransferase</keyword>
<comment type="similarity">
    <text evidence="3 11">Belongs to the phage and mitochondrial RNA polymerase family.</text>
</comment>
<protein>
    <recommendedName>
        <fullName evidence="11">DNA-directed RNA polymerase</fullName>
        <ecNumber evidence="11">2.7.7.6</ecNumber>
    </recommendedName>
</protein>
<feature type="compositionally biased region" description="Polar residues" evidence="12">
    <location>
        <begin position="389"/>
        <end position="403"/>
    </location>
</feature>
<dbReference type="InterPro" id="IPR002092">
    <property type="entry name" value="DNA-dir_Rpol_phage-type"/>
</dbReference>
<evidence type="ECO:0000313" key="14">
    <source>
        <dbReference type="EMBL" id="PWY89043.1"/>
    </source>
</evidence>
<evidence type="ECO:0000256" key="6">
    <source>
        <dbReference type="ARBA" id="ARBA00022695"/>
    </source>
</evidence>
<evidence type="ECO:0000256" key="11">
    <source>
        <dbReference type="RuleBase" id="RU003805"/>
    </source>
</evidence>
<feature type="compositionally biased region" description="Basic and acidic residues" evidence="12">
    <location>
        <begin position="349"/>
        <end position="361"/>
    </location>
</feature>
<feature type="compositionally biased region" description="Polar residues" evidence="12">
    <location>
        <begin position="9"/>
        <end position="23"/>
    </location>
</feature>
<evidence type="ECO:0000313" key="15">
    <source>
        <dbReference type="Proteomes" id="UP000247233"/>
    </source>
</evidence>
<dbReference type="PANTHER" id="PTHR10102:SF0">
    <property type="entry name" value="DNA-DIRECTED RNA POLYMERASE, MITOCHONDRIAL"/>
    <property type="match status" value="1"/>
</dbReference>
<dbReference type="GO" id="GO:0006390">
    <property type="term" value="P:mitochondrial transcription"/>
    <property type="evidence" value="ECO:0007669"/>
    <property type="project" value="TreeGrafter"/>
</dbReference>
<dbReference type="GO" id="GO:0003899">
    <property type="term" value="F:DNA-directed RNA polymerase activity"/>
    <property type="evidence" value="ECO:0007669"/>
    <property type="project" value="UniProtKB-EC"/>
</dbReference>
<dbReference type="Pfam" id="PF14700">
    <property type="entry name" value="RPOL_N"/>
    <property type="match status" value="1"/>
</dbReference>
<feature type="region of interest" description="Disordered" evidence="12">
    <location>
        <begin position="325"/>
        <end position="433"/>
    </location>
</feature>
<dbReference type="InterPro" id="IPR006886">
    <property type="entry name" value="RNA_pol_III_Rpc5"/>
</dbReference>
<dbReference type="InterPro" id="IPR046950">
    <property type="entry name" value="DNA-dir_Rpol_C_phage-type"/>
</dbReference>
<keyword evidence="8" id="KW-0496">Mitochondrion</keyword>
<dbReference type="EMBL" id="MSFL01000004">
    <property type="protein sequence ID" value="PWY89043.1"/>
    <property type="molecule type" value="Genomic_DNA"/>
</dbReference>